<accession>A0A730EEK7</accession>
<protein>
    <submittedName>
        <fullName evidence="2">Uncharacterized protein</fullName>
    </submittedName>
</protein>
<reference evidence="2" key="2">
    <citation type="submission" date="2018-07" db="EMBL/GenBank/DDBJ databases">
        <authorList>
            <consortium name="NCBI Pathogen Detection Project"/>
        </authorList>
    </citation>
    <scope>NUCLEOTIDE SEQUENCE</scope>
    <source>
        <strain evidence="2">13-1325</strain>
    </source>
</reference>
<feature type="compositionally biased region" description="Basic and acidic residues" evidence="1">
    <location>
        <begin position="38"/>
        <end position="50"/>
    </location>
</feature>
<dbReference type="AlphaFoldDB" id="A0A730EEK7"/>
<reference evidence="2" key="1">
    <citation type="journal article" date="2018" name="Genome Biol.">
        <title>SKESA: strategic k-mer extension for scrupulous assemblies.</title>
        <authorList>
            <person name="Souvorov A."/>
            <person name="Agarwala R."/>
            <person name="Lipman D.J."/>
        </authorList>
    </citation>
    <scope>NUCLEOTIDE SEQUENCE</scope>
    <source>
        <strain evidence="2">13-1325</strain>
    </source>
</reference>
<proteinExistence type="predicted"/>
<organism evidence="2">
    <name type="scientific">Salmonella oranienberg</name>
    <dbReference type="NCBI Taxonomy" id="28147"/>
    <lineage>
        <taxon>Bacteria</taxon>
        <taxon>Pseudomonadati</taxon>
        <taxon>Pseudomonadota</taxon>
        <taxon>Gammaproteobacteria</taxon>
        <taxon>Enterobacterales</taxon>
        <taxon>Enterobacteriaceae</taxon>
        <taxon>Salmonella</taxon>
    </lineage>
</organism>
<evidence type="ECO:0000313" key="2">
    <source>
        <dbReference type="EMBL" id="HAE3750197.1"/>
    </source>
</evidence>
<evidence type="ECO:0000256" key="1">
    <source>
        <dbReference type="SAM" id="MobiDB-lite"/>
    </source>
</evidence>
<gene>
    <name evidence="2" type="ORF">G4A15_004773</name>
</gene>
<feature type="region of interest" description="Disordered" evidence="1">
    <location>
        <begin position="27"/>
        <end position="50"/>
    </location>
</feature>
<name>A0A730EEK7_SALON</name>
<dbReference type="EMBL" id="DAARSK010000039">
    <property type="protein sequence ID" value="HAE3750197.1"/>
    <property type="molecule type" value="Genomic_DNA"/>
</dbReference>
<sequence>MTLTISRPDVDLYREGGERYYRGYINAHTGGDASSSSLEHEKRYEPPSPL</sequence>
<comment type="caution">
    <text evidence="2">The sequence shown here is derived from an EMBL/GenBank/DDBJ whole genome shotgun (WGS) entry which is preliminary data.</text>
</comment>